<dbReference type="EMBL" id="AVOT02002084">
    <property type="protein sequence ID" value="MBW0469110.1"/>
    <property type="molecule type" value="Genomic_DNA"/>
</dbReference>
<sequence length="158" mass="17530">IVACGPYPQGTTRGFYSKSRARAPPETRSFRAARPLGRAPPPQPHSCVAAACPTRNSIPQGAIYFLPQGLRHNINLSLCPSSTRTLLFQKEVVERQHQFILQQTWNFLPPIKHAVPHSPIYRIGPEGLSAFEKGELRIRPAMDFIMDTSGVNPMSSKV</sequence>
<evidence type="ECO:0000256" key="1">
    <source>
        <dbReference type="SAM" id="MobiDB-lite"/>
    </source>
</evidence>
<name>A0A9Q3BQP4_9BASI</name>
<gene>
    <name evidence="2" type="ORF">O181_008825</name>
</gene>
<evidence type="ECO:0000313" key="2">
    <source>
        <dbReference type="EMBL" id="MBW0469110.1"/>
    </source>
</evidence>
<protein>
    <submittedName>
        <fullName evidence="2">Uncharacterized protein</fullName>
    </submittedName>
</protein>
<feature type="non-terminal residue" evidence="2">
    <location>
        <position position="1"/>
    </location>
</feature>
<comment type="caution">
    <text evidence="2">The sequence shown here is derived from an EMBL/GenBank/DDBJ whole genome shotgun (WGS) entry which is preliminary data.</text>
</comment>
<accession>A0A9Q3BQP4</accession>
<reference evidence="2" key="1">
    <citation type="submission" date="2021-03" db="EMBL/GenBank/DDBJ databases">
        <title>Draft genome sequence of rust myrtle Austropuccinia psidii MF-1, a brazilian biotype.</title>
        <authorList>
            <person name="Quecine M.C."/>
            <person name="Pachon D.M.R."/>
            <person name="Bonatelli M.L."/>
            <person name="Correr F.H."/>
            <person name="Franceschini L.M."/>
            <person name="Leite T.F."/>
            <person name="Margarido G.R.A."/>
            <person name="Almeida C.A."/>
            <person name="Ferrarezi J.A."/>
            <person name="Labate C.A."/>
        </authorList>
    </citation>
    <scope>NUCLEOTIDE SEQUENCE</scope>
    <source>
        <strain evidence="2">MF-1</strain>
    </source>
</reference>
<dbReference type="AlphaFoldDB" id="A0A9Q3BQP4"/>
<organism evidence="2 3">
    <name type="scientific">Austropuccinia psidii MF-1</name>
    <dbReference type="NCBI Taxonomy" id="1389203"/>
    <lineage>
        <taxon>Eukaryota</taxon>
        <taxon>Fungi</taxon>
        <taxon>Dikarya</taxon>
        <taxon>Basidiomycota</taxon>
        <taxon>Pucciniomycotina</taxon>
        <taxon>Pucciniomycetes</taxon>
        <taxon>Pucciniales</taxon>
        <taxon>Sphaerophragmiaceae</taxon>
        <taxon>Austropuccinia</taxon>
    </lineage>
</organism>
<feature type="region of interest" description="Disordered" evidence="1">
    <location>
        <begin position="1"/>
        <end position="27"/>
    </location>
</feature>
<dbReference type="Proteomes" id="UP000765509">
    <property type="component" value="Unassembled WGS sequence"/>
</dbReference>
<evidence type="ECO:0000313" key="3">
    <source>
        <dbReference type="Proteomes" id="UP000765509"/>
    </source>
</evidence>
<proteinExistence type="predicted"/>
<keyword evidence="3" id="KW-1185">Reference proteome</keyword>